<dbReference type="InterPro" id="IPR038153">
    <property type="entry name" value="EvaA-like_sf"/>
</dbReference>
<accession>A0A561SFY3</accession>
<evidence type="ECO:0000256" key="1">
    <source>
        <dbReference type="SAM" id="MobiDB-lite"/>
    </source>
</evidence>
<protein>
    <submittedName>
        <fullName evidence="3">Oxidase EvaA</fullName>
    </submittedName>
</protein>
<dbReference type="AlphaFoldDB" id="A0A561SFY3"/>
<dbReference type="EMBL" id="VIWT01000005">
    <property type="protein sequence ID" value="TWF73796.1"/>
    <property type="molecule type" value="Genomic_DNA"/>
</dbReference>
<name>A0A561SFY3_9ACTN</name>
<dbReference type="RefSeq" id="WP_145910719.1">
    <property type="nucleotide sequence ID" value="NZ_BAAAMZ010000001.1"/>
</dbReference>
<keyword evidence="4" id="KW-1185">Reference proteome</keyword>
<sequence length="465" mass="51652">MRTETPRSAGLLASSLVLNTPQTPDADAFLEARAARTGHLVTEVPLDALTDWRLDDRLSHVSGRFFTVEGLSVRTDFGPVPQWSQPVIVQPEIGILGIITKRIDGVPCFLMQAKLEPGNTELVQYAATVQATPSNYQRVHGGRSTPYLEYFREHTGRRIVFDQLLSEHASWYLHKRNRNMIVEVPEDEDVPVGDDFAWLTLGQLRGQLQRGNRVNMNARTVLSGLSYRTGAGPEDDPHSGDVPGDAFQRQVVASHRAGCSDADLRAAMTWLIDQKARFSLDVRRVGLGELDDWVCGPDGIRHREGRSFRIVGLSVAAASREVGSWSQPVLEPTPGNVVALVCRRRAGVLQVLVQAMVQPGLTDRLELAATVQLTPGGLRGPEDLPPLVEYLEAPEPWIRLRSLQSEDGGRFLRADTEHLVIEVPEDHRVEAPDNYRWMTLGLLNRLIRSGYYVNVEARSLVACML</sequence>
<dbReference type="InterPro" id="IPR005212">
    <property type="entry name" value="EvaA-like"/>
</dbReference>
<feature type="domain" description="dTDP-4-dehydro-6-deoxy-alpha-D-glucopyranose 2,3-dehydratase" evidence="2">
    <location>
        <begin position="267"/>
        <end position="464"/>
    </location>
</feature>
<comment type="caution">
    <text evidence="3">The sequence shown here is derived from an EMBL/GenBank/DDBJ whole genome shotgun (WGS) entry which is preliminary data.</text>
</comment>
<organism evidence="3 4">
    <name type="scientific">Kitasatospora viridis</name>
    <dbReference type="NCBI Taxonomy" id="281105"/>
    <lineage>
        <taxon>Bacteria</taxon>
        <taxon>Bacillati</taxon>
        <taxon>Actinomycetota</taxon>
        <taxon>Actinomycetes</taxon>
        <taxon>Kitasatosporales</taxon>
        <taxon>Streptomycetaceae</taxon>
        <taxon>Kitasatospora</taxon>
    </lineage>
</organism>
<evidence type="ECO:0000313" key="4">
    <source>
        <dbReference type="Proteomes" id="UP000317940"/>
    </source>
</evidence>
<dbReference type="OrthoDB" id="9814961at2"/>
<reference evidence="3 4" key="1">
    <citation type="submission" date="2019-06" db="EMBL/GenBank/DDBJ databases">
        <title>Sequencing the genomes of 1000 actinobacteria strains.</title>
        <authorList>
            <person name="Klenk H.-P."/>
        </authorList>
    </citation>
    <scope>NUCLEOTIDE SEQUENCE [LARGE SCALE GENOMIC DNA]</scope>
    <source>
        <strain evidence="3 4">DSM 44826</strain>
    </source>
</reference>
<evidence type="ECO:0000313" key="3">
    <source>
        <dbReference type="EMBL" id="TWF73796.1"/>
    </source>
</evidence>
<feature type="domain" description="dTDP-4-dehydro-6-deoxy-alpha-D-glucopyranose 2,3-dehydratase" evidence="2">
    <location>
        <begin position="27"/>
        <end position="225"/>
    </location>
</feature>
<dbReference type="Pfam" id="PF03559">
    <property type="entry name" value="Hexose_dehydrat"/>
    <property type="match status" value="2"/>
</dbReference>
<dbReference type="Proteomes" id="UP000317940">
    <property type="component" value="Unassembled WGS sequence"/>
</dbReference>
<gene>
    <name evidence="3" type="ORF">FHX73_15423</name>
</gene>
<proteinExistence type="predicted"/>
<dbReference type="GO" id="GO:0016829">
    <property type="term" value="F:lyase activity"/>
    <property type="evidence" value="ECO:0007669"/>
    <property type="project" value="InterPro"/>
</dbReference>
<evidence type="ECO:0000259" key="2">
    <source>
        <dbReference type="Pfam" id="PF03559"/>
    </source>
</evidence>
<dbReference type="Gene3D" id="3.90.79.40">
    <property type="entry name" value="EvaA sugar 2,3-dehydratase subunit"/>
    <property type="match status" value="2"/>
</dbReference>
<feature type="region of interest" description="Disordered" evidence="1">
    <location>
        <begin position="226"/>
        <end position="245"/>
    </location>
</feature>